<accession>A0AAW0JJ83</accession>
<organism evidence="5 6">
    <name type="scientific">Quercus suber</name>
    <name type="common">Cork oak</name>
    <dbReference type="NCBI Taxonomy" id="58331"/>
    <lineage>
        <taxon>Eukaryota</taxon>
        <taxon>Viridiplantae</taxon>
        <taxon>Streptophyta</taxon>
        <taxon>Embryophyta</taxon>
        <taxon>Tracheophyta</taxon>
        <taxon>Spermatophyta</taxon>
        <taxon>Magnoliopsida</taxon>
        <taxon>eudicotyledons</taxon>
        <taxon>Gunneridae</taxon>
        <taxon>Pentapetalae</taxon>
        <taxon>rosids</taxon>
        <taxon>fabids</taxon>
        <taxon>Fagales</taxon>
        <taxon>Fagaceae</taxon>
        <taxon>Quercus</taxon>
    </lineage>
</organism>
<evidence type="ECO:0000256" key="2">
    <source>
        <dbReference type="ARBA" id="ARBA00011073"/>
    </source>
</evidence>
<evidence type="ECO:0000259" key="4">
    <source>
        <dbReference type="Pfam" id="PF00082"/>
    </source>
</evidence>
<dbReference type="SUPFAM" id="SSF52743">
    <property type="entry name" value="Subtilisin-like"/>
    <property type="match status" value="1"/>
</dbReference>
<dbReference type="Pfam" id="PF00082">
    <property type="entry name" value="Peptidase_S8"/>
    <property type="match status" value="1"/>
</dbReference>
<keyword evidence="6" id="KW-1185">Reference proteome</keyword>
<dbReference type="EMBL" id="PKMF04000554">
    <property type="protein sequence ID" value="KAK7826151.1"/>
    <property type="molecule type" value="Genomic_DNA"/>
</dbReference>
<evidence type="ECO:0000313" key="5">
    <source>
        <dbReference type="EMBL" id="KAK7826151.1"/>
    </source>
</evidence>
<dbReference type="InterPro" id="IPR045051">
    <property type="entry name" value="SBT"/>
</dbReference>
<comment type="subcellular location">
    <subcellularLocation>
        <location evidence="1">Secreted</location>
    </subcellularLocation>
</comment>
<comment type="caution">
    <text evidence="5">The sequence shown here is derived from an EMBL/GenBank/DDBJ whole genome shotgun (WGS) entry which is preliminary data.</text>
</comment>
<sequence>MSLMQILRQAEGEQSGQSSILKNDPFDDVAEVLSLPTSSLSVDKFDIVASYLNSTNEAIKDRDAPRVTWFSSLGPNFLVPEILKPDITAPGEEISAAYSPIVSPTSSSQDKRRVKYNILSGTSTSCLHAAGEAAYVKNFHPDWSASAIKSAIMTMGSFMVLLKKTTSKCDASKEDYIKMLCGLGYDERKLRHITGANSPCPKVSKKVLPRDLNYPSLTAMQIKDLPPINTVIGSVRVDFSWNQEGGNNPQISLEL</sequence>
<dbReference type="Gene3D" id="2.60.40.2310">
    <property type="match status" value="1"/>
</dbReference>
<dbReference type="InterPro" id="IPR000209">
    <property type="entry name" value="Peptidase_S8/S53_dom"/>
</dbReference>
<dbReference type="AlphaFoldDB" id="A0AAW0JJ83"/>
<evidence type="ECO:0000313" key="6">
    <source>
        <dbReference type="Proteomes" id="UP000237347"/>
    </source>
</evidence>
<proteinExistence type="inferred from homology"/>
<dbReference type="GO" id="GO:0005576">
    <property type="term" value="C:extracellular region"/>
    <property type="evidence" value="ECO:0007669"/>
    <property type="project" value="UniProtKB-SubCell"/>
</dbReference>
<protein>
    <submittedName>
        <fullName evidence="5">Subtilisin-like protease sbt4.6</fullName>
    </submittedName>
</protein>
<gene>
    <name evidence="5" type="primary">SBT4.6_4</name>
    <name evidence="5" type="ORF">CFP56_032414</name>
</gene>
<evidence type="ECO:0000256" key="1">
    <source>
        <dbReference type="ARBA" id="ARBA00004613"/>
    </source>
</evidence>
<reference evidence="5 6" key="1">
    <citation type="journal article" date="2018" name="Sci. Data">
        <title>The draft genome sequence of cork oak.</title>
        <authorList>
            <person name="Ramos A.M."/>
            <person name="Usie A."/>
            <person name="Barbosa P."/>
            <person name="Barros P.M."/>
            <person name="Capote T."/>
            <person name="Chaves I."/>
            <person name="Simoes F."/>
            <person name="Abreu I."/>
            <person name="Carrasquinho I."/>
            <person name="Faro C."/>
            <person name="Guimaraes J.B."/>
            <person name="Mendonca D."/>
            <person name="Nobrega F."/>
            <person name="Rodrigues L."/>
            <person name="Saibo N.J.M."/>
            <person name="Varela M.C."/>
            <person name="Egas C."/>
            <person name="Matos J."/>
            <person name="Miguel C.M."/>
            <person name="Oliveira M.M."/>
            <person name="Ricardo C.P."/>
            <person name="Goncalves S."/>
        </authorList>
    </citation>
    <scope>NUCLEOTIDE SEQUENCE [LARGE SCALE GENOMIC DNA]</scope>
    <source>
        <strain evidence="6">cv. HL8</strain>
    </source>
</reference>
<comment type="similarity">
    <text evidence="2">Belongs to the peptidase S8 family.</text>
</comment>
<feature type="domain" description="Peptidase S8/S53" evidence="4">
    <location>
        <begin position="62"/>
        <end position="154"/>
    </location>
</feature>
<dbReference type="GO" id="GO:0006508">
    <property type="term" value="P:proteolysis"/>
    <property type="evidence" value="ECO:0007669"/>
    <property type="project" value="UniProtKB-KW"/>
</dbReference>
<evidence type="ECO:0000256" key="3">
    <source>
        <dbReference type="ARBA" id="ARBA00022729"/>
    </source>
</evidence>
<name>A0AAW0JJ83_QUESU</name>
<dbReference type="Proteomes" id="UP000237347">
    <property type="component" value="Unassembled WGS sequence"/>
</dbReference>
<keyword evidence="3" id="KW-0732">Signal</keyword>
<dbReference type="Gene3D" id="3.40.50.200">
    <property type="entry name" value="Peptidase S8/S53 domain"/>
    <property type="match status" value="1"/>
</dbReference>
<dbReference type="PANTHER" id="PTHR10795">
    <property type="entry name" value="PROPROTEIN CONVERTASE SUBTILISIN/KEXIN"/>
    <property type="match status" value="1"/>
</dbReference>
<dbReference type="InterPro" id="IPR036852">
    <property type="entry name" value="Peptidase_S8/S53_dom_sf"/>
</dbReference>
<dbReference type="Gene3D" id="3.50.30.30">
    <property type="match status" value="1"/>
</dbReference>
<dbReference type="GO" id="GO:0004252">
    <property type="term" value="F:serine-type endopeptidase activity"/>
    <property type="evidence" value="ECO:0007669"/>
    <property type="project" value="InterPro"/>
</dbReference>